<feature type="compositionally biased region" description="Basic and acidic residues" evidence="1">
    <location>
        <begin position="780"/>
        <end position="792"/>
    </location>
</feature>
<feature type="compositionally biased region" description="Acidic residues" evidence="1">
    <location>
        <begin position="819"/>
        <end position="828"/>
    </location>
</feature>
<feature type="compositionally biased region" description="Low complexity" evidence="1">
    <location>
        <begin position="356"/>
        <end position="367"/>
    </location>
</feature>
<feature type="compositionally biased region" description="Basic residues" evidence="1">
    <location>
        <begin position="422"/>
        <end position="434"/>
    </location>
</feature>
<reference evidence="2" key="1">
    <citation type="submission" date="2021-06" db="EMBL/GenBank/DDBJ databases">
        <authorList>
            <person name="Kallberg Y."/>
            <person name="Tangrot J."/>
            <person name="Rosling A."/>
        </authorList>
    </citation>
    <scope>NUCLEOTIDE SEQUENCE</scope>
    <source>
        <strain evidence="2">CL551</strain>
    </source>
</reference>
<feature type="region of interest" description="Disordered" evidence="1">
    <location>
        <begin position="1"/>
        <end position="828"/>
    </location>
</feature>
<feature type="region of interest" description="Disordered" evidence="1">
    <location>
        <begin position="1093"/>
        <end position="1132"/>
    </location>
</feature>
<comment type="caution">
    <text evidence="2">The sequence shown here is derived from an EMBL/GenBank/DDBJ whole genome shotgun (WGS) entry which is preliminary data.</text>
</comment>
<feature type="compositionally biased region" description="Low complexity" evidence="1">
    <location>
        <begin position="317"/>
        <end position="331"/>
    </location>
</feature>
<evidence type="ECO:0000256" key="1">
    <source>
        <dbReference type="SAM" id="MobiDB-lite"/>
    </source>
</evidence>
<proteinExistence type="predicted"/>
<accession>A0A9N9C0X9</accession>
<dbReference type="EMBL" id="CAJVPV010005119">
    <property type="protein sequence ID" value="CAG8585202.1"/>
    <property type="molecule type" value="Genomic_DNA"/>
</dbReference>
<feature type="compositionally biased region" description="Polar residues" evidence="1">
    <location>
        <begin position="803"/>
        <end position="818"/>
    </location>
</feature>
<feature type="compositionally biased region" description="Basic and acidic residues" evidence="1">
    <location>
        <begin position="582"/>
        <end position="594"/>
    </location>
</feature>
<evidence type="ECO:0000313" key="2">
    <source>
        <dbReference type="EMBL" id="CAG8585202.1"/>
    </source>
</evidence>
<gene>
    <name evidence="2" type="ORF">AMORRO_LOCUS7093</name>
</gene>
<feature type="compositionally biased region" description="Polar residues" evidence="1">
    <location>
        <begin position="1000"/>
        <end position="1023"/>
    </location>
</feature>
<evidence type="ECO:0000313" key="3">
    <source>
        <dbReference type="Proteomes" id="UP000789342"/>
    </source>
</evidence>
<name>A0A9N9C0X9_9GLOM</name>
<sequence>DVTERASETVISSKPKGVSKNSKAQEDDIGTSNVNEATDVEIENYDEPKISKRITRNLRNSTGKGQDSSRKASSVSKVGKKAPKRVTRGSKKIGNGRGRVRGLDRGVLNMNESSDIEVEDAVEENDKQKNTAKPKRTTKNSSSARGRHKIIPDANATLDTVTGNAVENEGESTTHSKPQITKNSKNSSSHGRGRNRNRDITSNIDVENMIGSEIEKKVSKRTTRNTNGARRRNEIPNMSGMSNIEVVNTENERPEVSSKVKRVSRNSKNDQGENEVPNVNETTNIEVVNTENERPEVSSKVKRVTRSSKNDQRENEVPNVNETTNIEVVNTENERSEISSKVKRVTRSSKNDQVENEVPNVNETTNIEVDDAVEDVEPGASSKAKRVNRGSKNSRRKNDTHESSNVEVDDKVENEGSGVSSKNKKITRSSKNGRRQNENSNIEVGSTAENERPSVSSKARRVNRSSKNDRGKSYNSNVNEVPNFEVENTVESEGPGSSSEAKRITKNSKIDTNMSEVQNAEEVESTVENEGTGISSKAKRITRNSKNGRENDLPNMDVEESEGSEFLSKSRRITRSSKGSHRKNDVEGASENKRPVISSKPKRTTRPRGDHGRNDTTPNADEVPNLEAEDTVKRDTRSPKNIDNNSGQGRNRDSDIPNTNEASDVKIEDATDIDKSSSPRRITRRSKRDGNNNDIPGVSEVSDIEVTSVVDNDDEPTISPKSNKRNRNTNSGRGRGRNRGKGNVHSGDFIGGRTRSHKTKDVASENDAELDVHVPITNESEQKPEISETPDKKLRKGKKIKSSQDASPLQGKGKTQNLDPEDDNDDEQLSSLVLDPDVVALSAENPDALQKAVRVLAGQNYDILETPNASDEPHQNDENLTSLFIRPVNPVSRSASFANSPLPESQSDNSFSPNTPSIIWTNDHWYQLKRLYEEIKDEYIKDGKNGIGNEEVYRDVTLRFFSVDVQNKIFGEDNIRKRIIALEAAEHERKSSGTPRRGSIESTNSKSSRISVTRYNSAYSNLRDTPINKRKRSESNATNSELVEDEEILRPTQRLRTSDSPSVSGTTTPRIQPNILNNDSAFSRIFGGLFGRSRSSHSASDLGAPEQMNIDYEDQELQSTPSPSRSRSWLWR</sequence>
<feature type="region of interest" description="Disordered" evidence="1">
    <location>
        <begin position="894"/>
        <end position="913"/>
    </location>
</feature>
<feature type="compositionally biased region" description="Low complexity" evidence="1">
    <location>
        <begin position="274"/>
        <end position="290"/>
    </location>
</feature>
<feature type="compositionally biased region" description="Basic residues" evidence="1">
    <location>
        <begin position="78"/>
        <end position="91"/>
    </location>
</feature>
<feature type="region of interest" description="Disordered" evidence="1">
    <location>
        <begin position="986"/>
        <end position="1076"/>
    </location>
</feature>
<dbReference type="Proteomes" id="UP000789342">
    <property type="component" value="Unassembled WGS sequence"/>
</dbReference>
<keyword evidence="3" id="KW-1185">Reference proteome</keyword>
<feature type="compositionally biased region" description="Polar residues" evidence="1">
    <location>
        <begin position="57"/>
        <end position="66"/>
    </location>
</feature>
<feature type="compositionally biased region" description="Basic and acidic residues" evidence="1">
    <location>
        <begin position="396"/>
        <end position="414"/>
    </location>
</feature>
<protein>
    <submittedName>
        <fullName evidence="2">13559_t:CDS:1</fullName>
    </submittedName>
</protein>
<feature type="non-terminal residue" evidence="2">
    <location>
        <position position="1132"/>
    </location>
</feature>
<dbReference type="AlphaFoldDB" id="A0A9N9C0X9"/>
<feature type="compositionally biased region" description="Basic and acidic residues" evidence="1">
    <location>
        <begin position="630"/>
        <end position="640"/>
    </location>
</feature>
<feature type="compositionally biased region" description="Basic residues" evidence="1">
    <location>
        <begin position="383"/>
        <end position="395"/>
    </location>
</feature>
<feature type="compositionally biased region" description="Polar residues" evidence="1">
    <location>
        <begin position="1054"/>
        <end position="1076"/>
    </location>
</feature>
<feature type="compositionally biased region" description="Polar residues" evidence="1">
    <location>
        <begin position="438"/>
        <end position="457"/>
    </location>
</feature>
<feature type="compositionally biased region" description="Acidic residues" evidence="1">
    <location>
        <begin position="368"/>
        <end position="377"/>
    </location>
</feature>
<feature type="compositionally biased region" description="Low complexity" evidence="1">
    <location>
        <begin position="1119"/>
        <end position="1132"/>
    </location>
</feature>
<feature type="compositionally biased region" description="Acidic residues" evidence="1">
    <location>
        <begin position="114"/>
        <end position="123"/>
    </location>
</feature>
<feature type="compositionally biased region" description="Basic residues" evidence="1">
    <location>
        <begin position="569"/>
        <end position="581"/>
    </location>
</feature>
<feature type="compositionally biased region" description="Low complexity" evidence="1">
    <location>
        <begin position="477"/>
        <end position="491"/>
    </location>
</feature>
<feature type="compositionally biased region" description="Basic and acidic residues" evidence="1">
    <location>
        <begin position="663"/>
        <end position="677"/>
    </location>
</feature>
<organism evidence="2 3">
    <name type="scientific">Acaulospora morrowiae</name>
    <dbReference type="NCBI Taxonomy" id="94023"/>
    <lineage>
        <taxon>Eukaryota</taxon>
        <taxon>Fungi</taxon>
        <taxon>Fungi incertae sedis</taxon>
        <taxon>Mucoromycota</taxon>
        <taxon>Glomeromycotina</taxon>
        <taxon>Glomeromycetes</taxon>
        <taxon>Diversisporales</taxon>
        <taxon>Acaulosporaceae</taxon>
        <taxon>Acaulospora</taxon>
    </lineage>
</organism>
<feature type="compositionally biased region" description="Polar residues" evidence="1">
    <location>
        <begin position="157"/>
        <end position="181"/>
    </location>
</feature>
<feature type="compositionally biased region" description="Polar residues" evidence="1">
    <location>
        <begin position="239"/>
        <end position="249"/>
    </location>
</feature>
<dbReference type="OrthoDB" id="2424072at2759"/>